<feature type="transmembrane region" description="Helical" evidence="10">
    <location>
        <begin position="62"/>
        <end position="83"/>
    </location>
</feature>
<feature type="region of interest" description="Disordered" evidence="9">
    <location>
        <begin position="115"/>
        <end position="197"/>
    </location>
</feature>
<keyword evidence="4 10" id="KW-0812">Transmembrane</keyword>
<dbReference type="PANTHER" id="PTHR31595">
    <property type="entry name" value="LONG-CHAIN-ALCOHOL O-FATTY-ACYLTRANSFERASE 3-RELATED"/>
    <property type="match status" value="1"/>
</dbReference>
<dbReference type="GO" id="GO:0008374">
    <property type="term" value="F:O-acyltransferase activity"/>
    <property type="evidence" value="ECO:0007669"/>
    <property type="project" value="InterPro"/>
</dbReference>
<comment type="similarity">
    <text evidence="2">Belongs to the wax synthase family.</text>
</comment>
<name>A0AAW1KAC7_SAPOF</name>
<keyword evidence="3" id="KW-0808">Transferase</keyword>
<organism evidence="12 13">
    <name type="scientific">Saponaria officinalis</name>
    <name type="common">Common soapwort</name>
    <name type="synonym">Lychnis saponaria</name>
    <dbReference type="NCBI Taxonomy" id="3572"/>
    <lineage>
        <taxon>Eukaryota</taxon>
        <taxon>Viridiplantae</taxon>
        <taxon>Streptophyta</taxon>
        <taxon>Embryophyta</taxon>
        <taxon>Tracheophyta</taxon>
        <taxon>Spermatophyta</taxon>
        <taxon>Magnoliopsida</taxon>
        <taxon>eudicotyledons</taxon>
        <taxon>Gunneridae</taxon>
        <taxon>Pentapetalae</taxon>
        <taxon>Caryophyllales</taxon>
        <taxon>Caryophyllaceae</taxon>
        <taxon>Caryophylleae</taxon>
        <taxon>Saponaria</taxon>
    </lineage>
</organism>
<feature type="domain" description="Wax synthase" evidence="11">
    <location>
        <begin position="259"/>
        <end position="345"/>
    </location>
</feature>
<proteinExistence type="inferred from homology"/>
<keyword evidence="13" id="KW-1185">Reference proteome</keyword>
<evidence type="ECO:0000256" key="2">
    <source>
        <dbReference type="ARBA" id="ARBA00007282"/>
    </source>
</evidence>
<dbReference type="Pfam" id="PF13813">
    <property type="entry name" value="MBOAT_2"/>
    <property type="match status" value="1"/>
</dbReference>
<dbReference type="Proteomes" id="UP001443914">
    <property type="component" value="Unassembled WGS sequence"/>
</dbReference>
<evidence type="ECO:0000313" key="13">
    <source>
        <dbReference type="Proteomes" id="UP001443914"/>
    </source>
</evidence>
<keyword evidence="7 10" id="KW-0472">Membrane</keyword>
<feature type="compositionally biased region" description="Polar residues" evidence="9">
    <location>
        <begin position="182"/>
        <end position="193"/>
    </location>
</feature>
<gene>
    <name evidence="12" type="ORF">RND81_06G140400</name>
</gene>
<evidence type="ECO:0000256" key="6">
    <source>
        <dbReference type="ARBA" id="ARBA00023098"/>
    </source>
</evidence>
<dbReference type="EMBL" id="JBDFQZ010000006">
    <property type="protein sequence ID" value="KAK9715061.1"/>
    <property type="molecule type" value="Genomic_DNA"/>
</dbReference>
<keyword evidence="6" id="KW-0443">Lipid metabolism</keyword>
<keyword evidence="5 10" id="KW-1133">Transmembrane helix</keyword>
<feature type="transmembrane region" description="Helical" evidence="10">
    <location>
        <begin position="369"/>
        <end position="389"/>
    </location>
</feature>
<evidence type="ECO:0000256" key="3">
    <source>
        <dbReference type="ARBA" id="ARBA00022679"/>
    </source>
</evidence>
<dbReference type="GO" id="GO:0006629">
    <property type="term" value="P:lipid metabolic process"/>
    <property type="evidence" value="ECO:0007669"/>
    <property type="project" value="UniProtKB-KW"/>
</dbReference>
<evidence type="ECO:0000256" key="8">
    <source>
        <dbReference type="ARBA" id="ARBA00023315"/>
    </source>
</evidence>
<dbReference type="InterPro" id="IPR044851">
    <property type="entry name" value="Wax_synthase"/>
</dbReference>
<comment type="subcellular location">
    <subcellularLocation>
        <location evidence="1">Membrane</location>
        <topology evidence="1">Multi-pass membrane protein</topology>
    </subcellularLocation>
</comment>
<keyword evidence="8" id="KW-0012">Acyltransferase</keyword>
<feature type="transmembrane region" description="Helical" evidence="10">
    <location>
        <begin position="12"/>
        <end position="30"/>
    </location>
</feature>
<evidence type="ECO:0000256" key="10">
    <source>
        <dbReference type="SAM" id="Phobius"/>
    </source>
</evidence>
<dbReference type="InterPro" id="IPR032805">
    <property type="entry name" value="Wax_synthase_dom"/>
</dbReference>
<evidence type="ECO:0000313" key="12">
    <source>
        <dbReference type="EMBL" id="KAK9715060.1"/>
    </source>
</evidence>
<reference evidence="12 13" key="1">
    <citation type="submission" date="2024-03" db="EMBL/GenBank/DDBJ databases">
        <title>WGS assembly of Saponaria officinalis var. Norfolk2.</title>
        <authorList>
            <person name="Jenkins J."/>
            <person name="Shu S."/>
            <person name="Grimwood J."/>
            <person name="Barry K."/>
            <person name="Goodstein D."/>
            <person name="Schmutz J."/>
            <person name="Leebens-Mack J."/>
            <person name="Osbourn A."/>
        </authorList>
    </citation>
    <scope>NUCLEOTIDE SEQUENCE [LARGE SCALE GENOMIC DNA]</scope>
    <source>
        <strain evidence="13">cv. Norfolk2</strain>
        <strain evidence="12">JIC</strain>
        <tissue evidence="12">Leaf</tissue>
    </source>
</reference>
<dbReference type="PANTHER" id="PTHR31595:SF77">
    <property type="entry name" value="ACYL-COA--STEROL O-ACYLTRANSFERASE 1-LIKE"/>
    <property type="match status" value="1"/>
</dbReference>
<feature type="transmembrane region" description="Helical" evidence="10">
    <location>
        <begin position="310"/>
        <end position="331"/>
    </location>
</feature>
<dbReference type="AlphaFoldDB" id="A0AAW1KAC7"/>
<dbReference type="GO" id="GO:0016020">
    <property type="term" value="C:membrane"/>
    <property type="evidence" value="ECO:0007669"/>
    <property type="project" value="UniProtKB-SubCell"/>
</dbReference>
<sequence>MVELAENEIRNFVEVWLSICVSLTYCYIVGKITSKGFTRLLAILPIISLFFALPLKLTSIHLCGLTAFFISWLANFKLLLFAFGKPPLSFDPPLSFPYFLSVACLPIKIQIDPTRENTAKSRNKQDPDRKTTNKPSPSPENQQNIPKESPLISRPFKIQNDPTQKNLPELLNKRNPDHKNTNKSNPSPQNQQDIPKKSPWNFIIKGTLLAIIVKVYDYNNQIPEKLLWLLYGLHIYFALEIILACVAKSANFFLGIELEPQFNEPLLSTSLQDFWGRRWNLMVTIILRPTIYFPTLNLCTKFVGKETAKLVAVMATFVVSAFYHELIFYYLGRVTPTFQVTWFFLLHGFCLCVELAVKKYFGRKMRVPWWFSVVATVGFVVVTGLWLFMPPLLRAGLASKGLHEYAVVGAFVRRLIRV</sequence>
<accession>A0AAW1KAC7</accession>
<evidence type="ECO:0000256" key="1">
    <source>
        <dbReference type="ARBA" id="ARBA00004141"/>
    </source>
</evidence>
<evidence type="ECO:0000256" key="5">
    <source>
        <dbReference type="ARBA" id="ARBA00022989"/>
    </source>
</evidence>
<feature type="transmembrane region" description="Helical" evidence="10">
    <location>
        <begin position="36"/>
        <end position="55"/>
    </location>
</feature>
<feature type="transmembrane region" description="Helical" evidence="10">
    <location>
        <begin position="337"/>
        <end position="357"/>
    </location>
</feature>
<evidence type="ECO:0000256" key="7">
    <source>
        <dbReference type="ARBA" id="ARBA00023136"/>
    </source>
</evidence>
<feature type="transmembrane region" description="Helical" evidence="10">
    <location>
        <begin position="228"/>
        <end position="247"/>
    </location>
</feature>
<feature type="compositionally biased region" description="Polar residues" evidence="9">
    <location>
        <begin position="133"/>
        <end position="146"/>
    </location>
</feature>
<evidence type="ECO:0000256" key="9">
    <source>
        <dbReference type="SAM" id="MobiDB-lite"/>
    </source>
</evidence>
<protein>
    <recommendedName>
        <fullName evidence="11">Wax synthase domain-containing protein</fullName>
    </recommendedName>
</protein>
<evidence type="ECO:0000256" key="4">
    <source>
        <dbReference type="ARBA" id="ARBA00022692"/>
    </source>
</evidence>
<feature type="compositionally biased region" description="Basic and acidic residues" evidence="9">
    <location>
        <begin position="115"/>
        <end position="131"/>
    </location>
</feature>
<evidence type="ECO:0000259" key="11">
    <source>
        <dbReference type="Pfam" id="PF13813"/>
    </source>
</evidence>
<feature type="compositionally biased region" description="Basic and acidic residues" evidence="9">
    <location>
        <begin position="171"/>
        <end position="180"/>
    </location>
</feature>
<comment type="caution">
    <text evidence="12">The sequence shown here is derived from an EMBL/GenBank/DDBJ whole genome shotgun (WGS) entry which is preliminary data.</text>
</comment>
<dbReference type="EMBL" id="JBDFQZ010000006">
    <property type="protein sequence ID" value="KAK9715060.1"/>
    <property type="molecule type" value="Genomic_DNA"/>
</dbReference>